<dbReference type="SUPFAM" id="SSF49373">
    <property type="entry name" value="Invasin/intimin cell-adhesion fragments"/>
    <property type="match status" value="1"/>
</dbReference>
<dbReference type="Gene3D" id="2.160.20.10">
    <property type="entry name" value="Single-stranded right-handed beta-helix, Pectin lyase-like"/>
    <property type="match status" value="3"/>
</dbReference>
<dbReference type="InterPro" id="IPR011050">
    <property type="entry name" value="Pectin_lyase_fold/virulence"/>
</dbReference>
<evidence type="ECO:0000313" key="2">
    <source>
        <dbReference type="EMBL" id="XBH05664.1"/>
    </source>
</evidence>
<dbReference type="NCBIfam" id="NF041518">
    <property type="entry name" value="choice_anch_Q"/>
    <property type="match status" value="2"/>
</dbReference>
<dbReference type="InterPro" id="IPR012334">
    <property type="entry name" value="Pectin_lyas_fold"/>
</dbReference>
<accession>A0AAU7CKX3</accession>
<dbReference type="InterPro" id="IPR006626">
    <property type="entry name" value="PbH1"/>
</dbReference>
<dbReference type="EMBL" id="CP155447">
    <property type="protein sequence ID" value="XBH05664.1"/>
    <property type="molecule type" value="Genomic_DNA"/>
</dbReference>
<name>A0AAU7CKX3_9BACT</name>
<dbReference type="InterPro" id="IPR008964">
    <property type="entry name" value="Invasin/intimin_cell_adhesion"/>
</dbReference>
<proteinExistence type="predicted"/>
<protein>
    <submittedName>
        <fullName evidence="2">Choice-of-anchor Q domain-containing protein</fullName>
    </submittedName>
</protein>
<sequence>MAHSGALGVRGLAPTGPRRAAARRRGTGLVPDFESLEGRVVLSTFTVTNANNDGVGSLRTAIDLANADPAQDTIDFASSATGTITLQSALPALSTAILLSGPGSSVLTVARSADPSTPEFRIFDVMAGAEVAISGLTISGGRVSAPGGGIANAGTLTVTHSTLSGNSADDVGRDIGSGGGIANFGTLTVTTSTFSGNSADIIGGGIANLSGTVTVTTSTFSGNSAYGGGGLFNRGMLTVINSTFSGNSAASGGGGGIANSGELTVTGSTLSGNSASYGGGGWGGGIHNASLGTLTVANSTLSGNSADAYGGGIGNLSGTVRVISSTLSGNSASGGGGIGDASGTLTVTDSTLSGNSASYGGGGISIRTGTLTVTNSTLSGNTAGGSIYTLGYGGGVYNLSGTVTATNSTLSGNSAHYGGGIYSNSGILAVTDSTLSGNSASLRGFGSGGGIFNTTFGMVTITNSTLSGNSADGTGGGISNGGPSDGGTLTVINSTLSGNSAGVGSFGGGIFNYVGSVAIITSLFVNPAGGNLAQGNAASFVSGGHNLFSDAPAVALHPTDLINTDPLLGPLADNGGPTQTMALLPGSPAIDAGLARLGVATDQRGVPRPQGAAPDIGAFELATAPFVRLTPATATLLVGASHSVTATVLDPNVRPLAGVPVTFQVTAGPNTGAAGLTSPAGGQSDANGQISFRYADTGGVGSDSIVATAMLPGGLAIASLSGTVIWTTFAVTNTNDSGPGSLRAALSIADQNPGRDTITFAPGVAGTITLLSALPDLATDIILSGPGSSTLTVARSSDPFTPLFRIFNVTAGAEVAISGLTISGGRVAFEDGGGIANAGTLTVTHSTLSGNSARGIGNGKGSAGGGIANLSGTLTVTHSILSGNSADTFGGGIYNLSGTLTVTTSTLSGNSAYGGGGIANHGTLRVTDSTLSGNSASEHGGGISNLSGAMTVTDSTLSGNSSRGGGGIANLSGTLTVTHSLLSGNSAGNSGGISNSGEMTVTDSTLSGNSARSRGGGIDNFGRLTITNSTLSGNSVGGNGLDPSFDIGTSGGGIANFGTLTVTNATLSGNSAGGRGGGIDNFGRLTITNSTLSGNSAGDGGGGIYNNIGGTLTIITSLFANSAGGNLAQWDSAPSASFLSRGHNLFSDAPAVALDPTDLINTDPLLGPLADNGGLTQTMALLPGSPAIDAGRAVSGVTADQRGVLRPQDAAPDIGAFESRGFTLVIVSGNNQGATRDSAFPIPLVVRVASAFGEPVAGGRVNFTAPTWGASANFSGNLAPIDASGQVSVLATANALVGSYAVTAQLPGGAMSLAFALENLSMQPPVEVPTVVPLTVVGVQRYGFHAQPTTLVLRFSTALDPARAQDLANYQIVTLGGHGRRSARVGRVTRVRAAVYDAATGSVTLHPAQRLDLRTTYRLTVRGSAPGGLASPTGVLLDGVGTGQPGSDFVTTISRGTLIRASRGFFNQIRYRWASLVGITGS</sequence>
<reference evidence="2" key="1">
    <citation type="submission" date="2024-05" db="EMBL/GenBank/DDBJ databases">
        <title>Planctomycetes of the genus Singulisphaera possess chitinolytic capabilities.</title>
        <authorList>
            <person name="Ivanova A."/>
        </authorList>
    </citation>
    <scope>NUCLEOTIDE SEQUENCE</scope>
    <source>
        <strain evidence="2">Ch08T</strain>
    </source>
</reference>
<dbReference type="InterPro" id="IPR059226">
    <property type="entry name" value="Choice_anch_Q_dom"/>
</dbReference>
<feature type="compositionally biased region" description="Low complexity" evidence="1">
    <location>
        <begin position="988"/>
        <end position="997"/>
    </location>
</feature>
<feature type="region of interest" description="Disordered" evidence="1">
    <location>
        <begin position="929"/>
        <end position="948"/>
    </location>
</feature>
<organism evidence="2">
    <name type="scientific">Singulisphaera sp. Ch08</name>
    <dbReference type="NCBI Taxonomy" id="3120278"/>
    <lineage>
        <taxon>Bacteria</taxon>
        <taxon>Pseudomonadati</taxon>
        <taxon>Planctomycetota</taxon>
        <taxon>Planctomycetia</taxon>
        <taxon>Isosphaerales</taxon>
        <taxon>Isosphaeraceae</taxon>
        <taxon>Singulisphaera</taxon>
    </lineage>
</organism>
<dbReference type="PANTHER" id="PTHR11319">
    <property type="entry name" value="G PROTEIN-COUPLED RECEPTOR-RELATED"/>
    <property type="match status" value="1"/>
</dbReference>
<feature type="region of interest" description="Disordered" evidence="1">
    <location>
        <begin position="1"/>
        <end position="26"/>
    </location>
</feature>
<dbReference type="InterPro" id="IPR013783">
    <property type="entry name" value="Ig-like_fold"/>
</dbReference>
<dbReference type="Gene3D" id="2.60.40.10">
    <property type="entry name" value="Immunoglobulins"/>
    <property type="match status" value="2"/>
</dbReference>
<feature type="compositionally biased region" description="Low complexity" evidence="1">
    <location>
        <begin position="10"/>
        <end position="19"/>
    </location>
</feature>
<feature type="region of interest" description="Disordered" evidence="1">
    <location>
        <begin position="988"/>
        <end position="1019"/>
    </location>
</feature>
<dbReference type="SMART" id="SM00710">
    <property type="entry name" value="PbH1"/>
    <property type="match status" value="16"/>
</dbReference>
<gene>
    <name evidence="2" type="ORF">V5E97_06480</name>
</gene>
<feature type="compositionally biased region" description="Polar residues" evidence="1">
    <location>
        <begin position="998"/>
        <end position="1012"/>
    </location>
</feature>
<evidence type="ECO:0000256" key="1">
    <source>
        <dbReference type="SAM" id="MobiDB-lite"/>
    </source>
</evidence>
<dbReference type="RefSeq" id="WP_406698511.1">
    <property type="nucleotide sequence ID" value="NZ_CP155447.1"/>
</dbReference>
<dbReference type="SUPFAM" id="SSF51126">
    <property type="entry name" value="Pectin lyase-like"/>
    <property type="match status" value="5"/>
</dbReference>
<dbReference type="PANTHER" id="PTHR11319:SF35">
    <property type="entry name" value="OUTER MEMBRANE PROTEIN PMPC-RELATED"/>
    <property type="match status" value="1"/>
</dbReference>